<dbReference type="InterPro" id="IPR006370">
    <property type="entry name" value="HB_polyprenyltransferase-like"/>
</dbReference>
<evidence type="ECO:0000256" key="5">
    <source>
        <dbReference type="ARBA" id="ARBA00022519"/>
    </source>
</evidence>
<dbReference type="FunFam" id="1.20.120.1780:FF:000001">
    <property type="entry name" value="4-hydroxybenzoate octaprenyltransferase"/>
    <property type="match status" value="1"/>
</dbReference>
<comment type="cofactor">
    <cofactor evidence="1 11">
        <name>Mg(2+)</name>
        <dbReference type="ChEBI" id="CHEBI:18420"/>
    </cofactor>
</comment>
<dbReference type="InterPro" id="IPR039653">
    <property type="entry name" value="Prenyltransferase"/>
</dbReference>
<dbReference type="AlphaFoldDB" id="A0A2I7N521"/>
<dbReference type="KEGG" id="nba:CUN60_02970"/>
<evidence type="ECO:0000256" key="11">
    <source>
        <dbReference type="HAMAP-Rule" id="MF_01635"/>
    </source>
</evidence>
<keyword evidence="14" id="KW-1185">Reference proteome</keyword>
<dbReference type="Gene3D" id="1.20.120.1780">
    <property type="entry name" value="UbiA prenyltransferase"/>
    <property type="match status" value="1"/>
</dbReference>
<dbReference type="GO" id="GO:0005886">
    <property type="term" value="C:plasma membrane"/>
    <property type="evidence" value="ECO:0007669"/>
    <property type="project" value="UniProtKB-SubCell"/>
</dbReference>
<evidence type="ECO:0000256" key="6">
    <source>
        <dbReference type="ARBA" id="ARBA00022679"/>
    </source>
</evidence>
<evidence type="ECO:0000313" key="14">
    <source>
        <dbReference type="Proteomes" id="UP000236655"/>
    </source>
</evidence>
<keyword evidence="4 11" id="KW-1003">Cell membrane</keyword>
<gene>
    <name evidence="11" type="primary">ubiA</name>
    <name evidence="13" type="ORF">CUN60_02970</name>
</gene>
<evidence type="ECO:0000256" key="8">
    <source>
        <dbReference type="ARBA" id="ARBA00022692"/>
    </source>
</evidence>
<dbReference type="EC" id="2.5.1.39" evidence="11 12"/>
<feature type="transmembrane region" description="Helical" evidence="11">
    <location>
        <begin position="20"/>
        <end position="40"/>
    </location>
</feature>
<dbReference type="InterPro" id="IPR000537">
    <property type="entry name" value="UbiA_prenyltransferase"/>
</dbReference>
<comment type="function">
    <text evidence="11">Catalyzes the prenylation of para-hydroxybenzoate (PHB) with an all-trans polyprenyl group. Mediates the second step in the final reaction sequence of ubiquinone-8 (UQ-8) biosynthesis, which is the condensation of the polyisoprenoid side chain with PHB, generating the first membrane-bound Q intermediate 3-octaprenyl-4-hydroxybenzoate.</text>
</comment>
<keyword evidence="10 11" id="KW-0472">Membrane</keyword>
<dbReference type="PANTHER" id="PTHR11048">
    <property type="entry name" value="PRENYLTRANSFERASES"/>
    <property type="match status" value="1"/>
</dbReference>
<sequence>MLNDILKNPYLRLIRFDKPIGTLLLLWPTLWGLWVAYGGIPPLKVLMTFVVGVFLTRAAGCAINDAADSEFDSHVKRTISRPVASGELTRLQAIVATGVLSLMAFILAAICLQGKTLLWSIPALLIFITYPFFKRFFPIPQLYLSFAFSFGIPMAFIESGMGLTLATLMIFVANCFWVLAYDTIYALVDLDDDLQIGIKTSAITFGKYVILAIMLCYFGFYVLLLLLAMKFDYGFCYLFSTLLVLIMIAYVYREIKGFDRQRCFKAFLFNNYIGMVVFIGIFLEYLSFK</sequence>
<dbReference type="GO" id="GO:0006744">
    <property type="term" value="P:ubiquinone biosynthetic process"/>
    <property type="evidence" value="ECO:0007669"/>
    <property type="project" value="UniProtKB-UniRule"/>
</dbReference>
<evidence type="ECO:0000313" key="13">
    <source>
        <dbReference type="EMBL" id="AUR51305.1"/>
    </source>
</evidence>
<protein>
    <recommendedName>
        <fullName evidence="11 12">4-hydroxybenzoate octaprenyltransferase</fullName>
        <ecNumber evidence="11 12">2.5.1.39</ecNumber>
    </recommendedName>
    <alternativeName>
        <fullName evidence="11">4-HB polyprenyltransferase</fullName>
    </alternativeName>
</protein>
<evidence type="ECO:0000256" key="12">
    <source>
        <dbReference type="NCBIfam" id="TIGR01474"/>
    </source>
</evidence>
<comment type="subcellular location">
    <subcellularLocation>
        <location evidence="11">Cell inner membrane</location>
        <topology evidence="11">Multi-pass membrane protein</topology>
    </subcellularLocation>
    <subcellularLocation>
        <location evidence="2">Membrane</location>
        <topology evidence="2">Multi-pass membrane protein</topology>
    </subcellularLocation>
</comment>
<dbReference type="HAMAP" id="MF_01635">
    <property type="entry name" value="UbiA"/>
    <property type="match status" value="1"/>
</dbReference>
<comment type="catalytic activity">
    <reaction evidence="11">
        <text>all-trans-octaprenyl diphosphate + 4-hydroxybenzoate = 4-hydroxy-3-(all-trans-octaprenyl)benzoate + diphosphate</text>
        <dbReference type="Rhea" id="RHEA:27782"/>
        <dbReference type="ChEBI" id="CHEBI:1617"/>
        <dbReference type="ChEBI" id="CHEBI:17879"/>
        <dbReference type="ChEBI" id="CHEBI:33019"/>
        <dbReference type="ChEBI" id="CHEBI:57711"/>
        <dbReference type="EC" id="2.5.1.39"/>
    </reaction>
</comment>
<feature type="transmembrane region" description="Helical" evidence="11">
    <location>
        <begin position="208"/>
        <end position="229"/>
    </location>
</feature>
<dbReference type="InterPro" id="IPR030470">
    <property type="entry name" value="UbiA_prenylTrfase_CS"/>
</dbReference>
<dbReference type="NCBIfam" id="TIGR01474">
    <property type="entry name" value="ubiA_proteo"/>
    <property type="match status" value="1"/>
</dbReference>
<dbReference type="InterPro" id="IPR044878">
    <property type="entry name" value="UbiA_sf"/>
</dbReference>
<evidence type="ECO:0000256" key="1">
    <source>
        <dbReference type="ARBA" id="ARBA00001946"/>
    </source>
</evidence>
<feature type="transmembrane region" description="Helical" evidence="11">
    <location>
        <begin position="163"/>
        <end position="188"/>
    </location>
</feature>
<comment type="similarity">
    <text evidence="3 11">Belongs to the UbiA prenyltransferase family.</text>
</comment>
<feature type="transmembrane region" description="Helical" evidence="11">
    <location>
        <begin position="235"/>
        <end position="252"/>
    </location>
</feature>
<keyword evidence="7 11" id="KW-0831">Ubiquinone biosynthesis</keyword>
<feature type="transmembrane region" description="Helical" evidence="11">
    <location>
        <begin position="264"/>
        <end position="283"/>
    </location>
</feature>
<evidence type="ECO:0000256" key="3">
    <source>
        <dbReference type="ARBA" id="ARBA00005985"/>
    </source>
</evidence>
<organism evidence="13 14">
    <name type="scientific">Aquella oligotrophica</name>
    <dbReference type="NCBI Taxonomy" id="2067065"/>
    <lineage>
        <taxon>Bacteria</taxon>
        <taxon>Pseudomonadati</taxon>
        <taxon>Pseudomonadota</taxon>
        <taxon>Betaproteobacteria</taxon>
        <taxon>Neisseriales</taxon>
        <taxon>Neisseriaceae</taxon>
        <taxon>Aquella</taxon>
    </lineage>
</organism>
<dbReference type="Proteomes" id="UP000236655">
    <property type="component" value="Chromosome"/>
</dbReference>
<evidence type="ECO:0000256" key="10">
    <source>
        <dbReference type="ARBA" id="ARBA00023136"/>
    </source>
</evidence>
<dbReference type="Gene3D" id="1.10.357.140">
    <property type="entry name" value="UbiA prenyltransferase"/>
    <property type="match status" value="1"/>
</dbReference>
<dbReference type="UniPathway" id="UPA00232"/>
<evidence type="ECO:0000256" key="9">
    <source>
        <dbReference type="ARBA" id="ARBA00022989"/>
    </source>
</evidence>
<keyword evidence="8 11" id="KW-0812">Transmembrane</keyword>
<dbReference type="Pfam" id="PF01040">
    <property type="entry name" value="UbiA"/>
    <property type="match status" value="1"/>
</dbReference>
<accession>A0A2I7N521</accession>
<evidence type="ECO:0000256" key="7">
    <source>
        <dbReference type="ARBA" id="ARBA00022688"/>
    </source>
</evidence>
<comment type="pathway">
    <text evidence="11">Cofactor biosynthesis; ubiquinone biosynthesis.</text>
</comment>
<dbReference type="GO" id="GO:0008412">
    <property type="term" value="F:4-hydroxybenzoate polyprenyltransferase activity"/>
    <property type="evidence" value="ECO:0007669"/>
    <property type="project" value="UniProtKB-UniRule"/>
</dbReference>
<dbReference type="RefSeq" id="WP_102950605.1">
    <property type="nucleotide sequence ID" value="NZ_CP024847.1"/>
</dbReference>
<evidence type="ECO:0000256" key="2">
    <source>
        <dbReference type="ARBA" id="ARBA00004141"/>
    </source>
</evidence>
<keyword evidence="11" id="KW-0460">Magnesium</keyword>
<evidence type="ECO:0000256" key="4">
    <source>
        <dbReference type="ARBA" id="ARBA00022475"/>
    </source>
</evidence>
<proteinExistence type="inferred from homology"/>
<feature type="transmembrane region" description="Helical" evidence="11">
    <location>
        <begin position="116"/>
        <end position="133"/>
    </location>
</feature>
<dbReference type="OrthoDB" id="9782418at2"/>
<keyword evidence="9 11" id="KW-1133">Transmembrane helix</keyword>
<keyword evidence="6 11" id="KW-0808">Transferase</keyword>
<dbReference type="PANTHER" id="PTHR11048:SF28">
    <property type="entry name" value="4-HYDROXYBENZOATE POLYPRENYLTRANSFERASE, MITOCHONDRIAL"/>
    <property type="match status" value="1"/>
</dbReference>
<dbReference type="PROSITE" id="PS00943">
    <property type="entry name" value="UBIA"/>
    <property type="match status" value="1"/>
</dbReference>
<dbReference type="CDD" id="cd13959">
    <property type="entry name" value="PT_UbiA_COQ2"/>
    <property type="match status" value="1"/>
</dbReference>
<reference evidence="14" key="1">
    <citation type="submission" date="2017-11" db="EMBL/GenBank/DDBJ databases">
        <authorList>
            <person name="Chan K.G."/>
            <person name="Lee L.S."/>
        </authorList>
    </citation>
    <scope>NUCLEOTIDE SEQUENCE [LARGE SCALE GENOMIC DNA]</scope>
    <source>
        <strain evidence="14">DSM 100970</strain>
    </source>
</reference>
<name>A0A2I7N521_9NEIS</name>
<feature type="transmembrane region" description="Helical" evidence="11">
    <location>
        <begin position="88"/>
        <end position="110"/>
    </location>
</feature>
<dbReference type="EMBL" id="CP024847">
    <property type="protein sequence ID" value="AUR51305.1"/>
    <property type="molecule type" value="Genomic_DNA"/>
</dbReference>
<keyword evidence="5 11" id="KW-0997">Cell inner membrane</keyword>